<keyword evidence="20" id="KW-1185">Reference proteome</keyword>
<evidence type="ECO:0000259" key="18">
    <source>
        <dbReference type="Pfam" id="PF01746"/>
    </source>
</evidence>
<dbReference type="OrthoDB" id="9807416at2"/>
<evidence type="ECO:0000256" key="6">
    <source>
        <dbReference type="ARBA" id="ARBA00014679"/>
    </source>
</evidence>
<evidence type="ECO:0000256" key="14">
    <source>
        <dbReference type="ARBA" id="ARBA00047783"/>
    </source>
</evidence>
<proteinExistence type="inferred from homology"/>
<dbReference type="Proteomes" id="UP000198778">
    <property type="component" value="Unassembled WGS sequence"/>
</dbReference>
<comment type="function">
    <text evidence="1 15 17">Specifically methylates guanosine-37 in various tRNAs.</text>
</comment>
<evidence type="ECO:0000256" key="4">
    <source>
        <dbReference type="ARBA" id="ARBA00011738"/>
    </source>
</evidence>
<evidence type="ECO:0000313" key="20">
    <source>
        <dbReference type="Proteomes" id="UP000198778"/>
    </source>
</evidence>
<dbReference type="AlphaFoldDB" id="A0A1H0A261"/>
<dbReference type="Gene3D" id="1.10.1270.20">
    <property type="entry name" value="tRNA(m1g37)methyltransferase, domain 2"/>
    <property type="match status" value="1"/>
</dbReference>
<dbReference type="NCBIfam" id="TIGR00088">
    <property type="entry name" value="trmD"/>
    <property type="match status" value="1"/>
</dbReference>
<evidence type="ECO:0000256" key="3">
    <source>
        <dbReference type="ARBA" id="ARBA00007630"/>
    </source>
</evidence>
<feature type="domain" description="tRNA methyltransferase TRMD/TRM10-type" evidence="18">
    <location>
        <begin position="1"/>
        <end position="226"/>
    </location>
</feature>
<dbReference type="PANTHER" id="PTHR46417:SF1">
    <property type="entry name" value="TRNA (GUANINE-N(1)-)-METHYLTRANSFERASE"/>
    <property type="match status" value="1"/>
</dbReference>
<dbReference type="GO" id="GO:0005829">
    <property type="term" value="C:cytosol"/>
    <property type="evidence" value="ECO:0007669"/>
    <property type="project" value="TreeGrafter"/>
</dbReference>
<evidence type="ECO:0000313" key="19">
    <source>
        <dbReference type="EMBL" id="SDN27281.1"/>
    </source>
</evidence>
<dbReference type="InterPro" id="IPR023148">
    <property type="entry name" value="tRNA_m1G_MeTrfase_C_sf"/>
</dbReference>
<evidence type="ECO:0000256" key="11">
    <source>
        <dbReference type="ARBA" id="ARBA00022694"/>
    </source>
</evidence>
<evidence type="ECO:0000256" key="7">
    <source>
        <dbReference type="ARBA" id="ARBA00022490"/>
    </source>
</evidence>
<keyword evidence="7 15" id="KW-0963">Cytoplasm</keyword>
<protein>
    <recommendedName>
        <fullName evidence="6 15">tRNA (guanine-N(1)-)-methyltransferase</fullName>
        <ecNumber evidence="5 15">2.1.1.228</ecNumber>
    </recommendedName>
    <alternativeName>
        <fullName evidence="12 15">M1G-methyltransferase</fullName>
    </alternativeName>
    <alternativeName>
        <fullName evidence="13 15">tRNA [GM37] methyltransferase</fullName>
    </alternativeName>
</protein>
<dbReference type="FunFam" id="1.10.1270.20:FF:000001">
    <property type="entry name" value="tRNA (guanine-N(1)-)-methyltransferase"/>
    <property type="match status" value="1"/>
</dbReference>
<evidence type="ECO:0000256" key="17">
    <source>
        <dbReference type="RuleBase" id="RU003464"/>
    </source>
</evidence>
<keyword evidence="9 15" id="KW-0808">Transferase</keyword>
<dbReference type="SUPFAM" id="SSF75217">
    <property type="entry name" value="alpha/beta knot"/>
    <property type="match status" value="1"/>
</dbReference>
<reference evidence="20" key="1">
    <citation type="submission" date="2016-10" db="EMBL/GenBank/DDBJ databases">
        <authorList>
            <person name="Varghese N."/>
            <person name="Submissions S."/>
        </authorList>
    </citation>
    <scope>NUCLEOTIDE SEQUENCE [LARGE SCALE GENOMIC DNA]</scope>
    <source>
        <strain evidence="20">CGMCC 1.10369</strain>
    </source>
</reference>
<dbReference type="NCBIfam" id="NF000648">
    <property type="entry name" value="PRK00026.1"/>
    <property type="match status" value="1"/>
</dbReference>
<dbReference type="GO" id="GO:0052906">
    <property type="term" value="F:tRNA (guanine(37)-N1)-methyltransferase activity"/>
    <property type="evidence" value="ECO:0007669"/>
    <property type="project" value="UniProtKB-UniRule"/>
</dbReference>
<accession>A0A1H0A261</accession>
<dbReference type="PIRSF" id="PIRSF000386">
    <property type="entry name" value="tRNA_mtase"/>
    <property type="match status" value="1"/>
</dbReference>
<dbReference type="Pfam" id="PF01746">
    <property type="entry name" value="tRNA_m1G_MT"/>
    <property type="match status" value="1"/>
</dbReference>
<gene>
    <name evidence="15" type="primary">trmD</name>
    <name evidence="19" type="ORF">SAMN04488053_101316</name>
</gene>
<dbReference type="EMBL" id="FNIL01000001">
    <property type="protein sequence ID" value="SDN27281.1"/>
    <property type="molecule type" value="Genomic_DNA"/>
</dbReference>
<dbReference type="HAMAP" id="MF_00605">
    <property type="entry name" value="TrmD"/>
    <property type="match status" value="1"/>
</dbReference>
<dbReference type="InterPro" id="IPR002649">
    <property type="entry name" value="tRNA_m1G_MeTrfase_TrmD"/>
</dbReference>
<keyword evidence="8 15" id="KW-0489">Methyltransferase</keyword>
<evidence type="ECO:0000256" key="12">
    <source>
        <dbReference type="ARBA" id="ARBA00029736"/>
    </source>
</evidence>
<comment type="catalytic activity">
    <reaction evidence="14 15 17">
        <text>guanosine(37) in tRNA + S-adenosyl-L-methionine = N(1)-methylguanosine(37) in tRNA + S-adenosyl-L-homocysteine + H(+)</text>
        <dbReference type="Rhea" id="RHEA:36899"/>
        <dbReference type="Rhea" id="RHEA-COMP:10145"/>
        <dbReference type="Rhea" id="RHEA-COMP:10147"/>
        <dbReference type="ChEBI" id="CHEBI:15378"/>
        <dbReference type="ChEBI" id="CHEBI:57856"/>
        <dbReference type="ChEBI" id="CHEBI:59789"/>
        <dbReference type="ChEBI" id="CHEBI:73542"/>
        <dbReference type="ChEBI" id="CHEBI:74269"/>
        <dbReference type="EC" id="2.1.1.228"/>
    </reaction>
</comment>
<evidence type="ECO:0000256" key="16">
    <source>
        <dbReference type="PIRSR" id="PIRSR000386-1"/>
    </source>
</evidence>
<keyword evidence="11 15" id="KW-0819">tRNA processing</keyword>
<evidence type="ECO:0000256" key="9">
    <source>
        <dbReference type="ARBA" id="ARBA00022679"/>
    </source>
</evidence>
<keyword evidence="10 15" id="KW-0949">S-adenosyl-L-methionine</keyword>
<dbReference type="GO" id="GO:0002939">
    <property type="term" value="P:tRNA N1-guanine methylation"/>
    <property type="evidence" value="ECO:0007669"/>
    <property type="project" value="TreeGrafter"/>
</dbReference>
<organism evidence="19 20">
    <name type="scientific">Alkalicoccus daliensis</name>
    <dbReference type="NCBI Taxonomy" id="745820"/>
    <lineage>
        <taxon>Bacteria</taxon>
        <taxon>Bacillati</taxon>
        <taxon>Bacillota</taxon>
        <taxon>Bacilli</taxon>
        <taxon>Bacillales</taxon>
        <taxon>Bacillaceae</taxon>
        <taxon>Alkalicoccus</taxon>
    </lineage>
</organism>
<dbReference type="InterPro" id="IPR029026">
    <property type="entry name" value="tRNA_m1G_MTases_N"/>
</dbReference>
<dbReference type="InterPro" id="IPR029028">
    <property type="entry name" value="Alpha/beta_knot_MTases"/>
</dbReference>
<dbReference type="FunFam" id="3.40.1280.10:FF:000001">
    <property type="entry name" value="tRNA (guanine-N(1)-)-methyltransferase"/>
    <property type="match status" value="1"/>
</dbReference>
<name>A0A1H0A261_9BACI</name>
<comment type="subunit">
    <text evidence="4 15 17">Homodimer.</text>
</comment>
<dbReference type="STRING" id="745820.SAMN04488053_101316"/>
<evidence type="ECO:0000256" key="5">
    <source>
        <dbReference type="ARBA" id="ARBA00012807"/>
    </source>
</evidence>
<sequence length="240" mass="27330">MKISILTLFPQMFEGLFSHSILHQAQKNNVVEYNVVDFRDYSKDKHGRVDDYPYGGGGGMVLTPQPLFDAVEDLRSQETESPRVVLLCPQGEKYTQQKAEELSREKNLILLCGHYEGYDERIREHLITDEISIGDFVLTGGEIGAMVIADSITRLLPGALGNDTSAVTDSFSTGLLEYPHYTRPADFRGFKVPEVLTSGHHAKIDQWRREESLKRTKERRPDLLEKAELTEEEKKKFLNK</sequence>
<evidence type="ECO:0000256" key="15">
    <source>
        <dbReference type="HAMAP-Rule" id="MF_00605"/>
    </source>
</evidence>
<evidence type="ECO:0000256" key="13">
    <source>
        <dbReference type="ARBA" id="ARBA00033392"/>
    </source>
</evidence>
<evidence type="ECO:0000256" key="10">
    <source>
        <dbReference type="ARBA" id="ARBA00022691"/>
    </source>
</evidence>
<dbReference type="PANTHER" id="PTHR46417">
    <property type="entry name" value="TRNA (GUANINE-N(1)-)-METHYLTRANSFERASE"/>
    <property type="match status" value="1"/>
</dbReference>
<evidence type="ECO:0000256" key="2">
    <source>
        <dbReference type="ARBA" id="ARBA00004496"/>
    </source>
</evidence>
<dbReference type="CDD" id="cd18080">
    <property type="entry name" value="TrmD-like"/>
    <property type="match status" value="1"/>
</dbReference>
<dbReference type="Gene3D" id="3.40.1280.10">
    <property type="match status" value="1"/>
</dbReference>
<dbReference type="EC" id="2.1.1.228" evidence="5 15"/>
<evidence type="ECO:0000256" key="8">
    <source>
        <dbReference type="ARBA" id="ARBA00022603"/>
    </source>
</evidence>
<dbReference type="RefSeq" id="WP_090839911.1">
    <property type="nucleotide sequence ID" value="NZ_FNIL01000001.1"/>
</dbReference>
<dbReference type="InterPro" id="IPR016009">
    <property type="entry name" value="tRNA_MeTrfase_TRMD/TRM10"/>
</dbReference>
<comment type="similarity">
    <text evidence="3 15 17">Belongs to the RNA methyltransferase TrmD family.</text>
</comment>
<comment type="subcellular location">
    <subcellularLocation>
        <location evidence="2 15 17">Cytoplasm</location>
    </subcellularLocation>
</comment>
<feature type="binding site" evidence="15 16">
    <location>
        <position position="113"/>
    </location>
    <ligand>
        <name>S-adenosyl-L-methionine</name>
        <dbReference type="ChEBI" id="CHEBI:59789"/>
    </ligand>
</feature>
<feature type="binding site" evidence="15 16">
    <location>
        <begin position="133"/>
        <end position="138"/>
    </location>
    <ligand>
        <name>S-adenosyl-L-methionine</name>
        <dbReference type="ChEBI" id="CHEBI:59789"/>
    </ligand>
</feature>
<evidence type="ECO:0000256" key="1">
    <source>
        <dbReference type="ARBA" id="ARBA00002634"/>
    </source>
</evidence>